<name>A0ABD2SDP5_9SOLN</name>
<evidence type="ECO:0000259" key="1">
    <source>
        <dbReference type="Pfam" id="PF22936"/>
    </source>
</evidence>
<dbReference type="InterPro" id="IPR054722">
    <property type="entry name" value="PolX-like_BBD"/>
</dbReference>
<feature type="domain" description="Retrovirus-related Pol polyprotein from transposon TNT 1-94-like beta-barrel" evidence="1">
    <location>
        <begin position="41"/>
        <end position="106"/>
    </location>
</feature>
<comment type="caution">
    <text evidence="2">The sequence shown here is derived from an EMBL/GenBank/DDBJ whole genome shotgun (WGS) entry which is preliminary data.</text>
</comment>
<reference evidence="2 3" key="1">
    <citation type="submission" date="2024-05" db="EMBL/GenBank/DDBJ databases">
        <title>De novo assembly of an allotetraploid wild potato.</title>
        <authorList>
            <person name="Hosaka A.J."/>
        </authorList>
    </citation>
    <scope>NUCLEOTIDE SEQUENCE [LARGE SCALE GENOMIC DNA]</scope>
    <source>
        <tissue evidence="2">Young leaves</tissue>
    </source>
</reference>
<dbReference type="AlphaFoldDB" id="A0ABD2SDP5"/>
<sequence>MSLEQFAQVQRMFPKSTTLIPSVNMAGNPCILEGDKDTHDWIVDTGATNHMVCHPSMLSDIKKCRGIGDVHLPDGRTLSILHVGNCRLGQGKIRNVLCVPGFKLNLPENLIVS</sequence>
<accession>A0ABD2SDP5</accession>
<organism evidence="2 3">
    <name type="scientific">Solanum stoloniferum</name>
    <dbReference type="NCBI Taxonomy" id="62892"/>
    <lineage>
        <taxon>Eukaryota</taxon>
        <taxon>Viridiplantae</taxon>
        <taxon>Streptophyta</taxon>
        <taxon>Embryophyta</taxon>
        <taxon>Tracheophyta</taxon>
        <taxon>Spermatophyta</taxon>
        <taxon>Magnoliopsida</taxon>
        <taxon>eudicotyledons</taxon>
        <taxon>Gunneridae</taxon>
        <taxon>Pentapetalae</taxon>
        <taxon>asterids</taxon>
        <taxon>lamiids</taxon>
        <taxon>Solanales</taxon>
        <taxon>Solanaceae</taxon>
        <taxon>Solanoideae</taxon>
        <taxon>Solaneae</taxon>
        <taxon>Solanum</taxon>
    </lineage>
</organism>
<protein>
    <recommendedName>
        <fullName evidence="1">Retrovirus-related Pol polyprotein from transposon TNT 1-94-like beta-barrel domain-containing protein</fullName>
    </recommendedName>
</protein>
<keyword evidence="3" id="KW-1185">Reference proteome</keyword>
<dbReference type="EMBL" id="JBJKTR010000015">
    <property type="protein sequence ID" value="KAL3341985.1"/>
    <property type="molecule type" value="Genomic_DNA"/>
</dbReference>
<dbReference type="Pfam" id="PF22936">
    <property type="entry name" value="Pol_BBD"/>
    <property type="match status" value="1"/>
</dbReference>
<gene>
    <name evidence="2" type="ORF">AABB24_026150</name>
</gene>
<evidence type="ECO:0000313" key="3">
    <source>
        <dbReference type="Proteomes" id="UP001627284"/>
    </source>
</evidence>
<evidence type="ECO:0000313" key="2">
    <source>
        <dbReference type="EMBL" id="KAL3341985.1"/>
    </source>
</evidence>
<dbReference type="Proteomes" id="UP001627284">
    <property type="component" value="Unassembled WGS sequence"/>
</dbReference>
<proteinExistence type="predicted"/>